<dbReference type="AlphaFoldDB" id="A0A8H4TUJ9"/>
<dbReference type="OrthoDB" id="7130006at2759"/>
<feature type="domain" description="Epoxide hydrolase N-terminal" evidence="4">
    <location>
        <begin position="9"/>
        <end position="114"/>
    </location>
</feature>
<dbReference type="InterPro" id="IPR010497">
    <property type="entry name" value="Epoxide_hydro_N"/>
</dbReference>
<dbReference type="GO" id="GO:0097176">
    <property type="term" value="P:epoxide metabolic process"/>
    <property type="evidence" value="ECO:0007669"/>
    <property type="project" value="TreeGrafter"/>
</dbReference>
<evidence type="ECO:0000256" key="2">
    <source>
        <dbReference type="ARBA" id="ARBA00022797"/>
    </source>
</evidence>
<proteinExistence type="inferred from homology"/>
<dbReference type="InterPro" id="IPR029058">
    <property type="entry name" value="AB_hydrolase_fold"/>
</dbReference>
<dbReference type="Gene3D" id="3.40.50.1820">
    <property type="entry name" value="alpha/beta hydrolase"/>
    <property type="match status" value="1"/>
</dbReference>
<dbReference type="InterPro" id="IPR000639">
    <property type="entry name" value="Epox_hydrolase-like"/>
</dbReference>
<dbReference type="GO" id="GO:0004301">
    <property type="term" value="F:epoxide hydrolase activity"/>
    <property type="evidence" value="ECO:0007669"/>
    <property type="project" value="TreeGrafter"/>
</dbReference>
<keyword evidence="6" id="KW-1185">Reference proteome</keyword>
<comment type="similarity">
    <text evidence="1">Belongs to the peptidase S33 family.</text>
</comment>
<evidence type="ECO:0000313" key="6">
    <source>
        <dbReference type="Proteomes" id="UP000622797"/>
    </source>
</evidence>
<dbReference type="Proteomes" id="UP000622797">
    <property type="component" value="Unassembled WGS sequence"/>
</dbReference>
<protein>
    <recommendedName>
        <fullName evidence="4">Epoxide hydrolase N-terminal domain-containing protein</fullName>
    </recommendedName>
</protein>
<evidence type="ECO:0000256" key="1">
    <source>
        <dbReference type="ARBA" id="ARBA00010088"/>
    </source>
</evidence>
<evidence type="ECO:0000259" key="4">
    <source>
        <dbReference type="Pfam" id="PF06441"/>
    </source>
</evidence>
<sequence length="818" mass="93298">MASPTLNSIRPFKLSIDQSTLDDLQTRLRLTRWPDKETVTDWSQGAPLATIQELCEYWQTEYDWRRCETLLNSYPQFTTTIDGVEVYFLHIRSKHENALPLVLTHGWPGSILEFRHVIDKLVNPESHGGSPDDSFHLVIPALPGYAFSGKPKETGWGYHRTASAWAELMQRLGYSDGEWVAQGGDWGAHVSASLGHQAPKGLKSVHFNSIFFEPKREVKLPINDKKGEERAMHFDGLRDAGHSGYSLQQSTRPQTIGYGLADSPVAQAAWVYEKYKDWSHHDGNVETVFSKDEMLDIIMLYWLSNSGTSSARYYWECKPDSTAMSIDLPVGVSWFGGDNSYGPKEWCERYYKNIVYWNETDRGGHFAAWEVPDIFVAESITEELLLKKAQLSSNALERALRVHAEPFLYEDVVLEWTEGGYHAIPSFLRSILRRPQLAAYMRSFALTGRPSYDKAPEIMFSDSELEEPLLWVAGRTDIPYRESWMEELRNGTIEAFIAVLLSQATHLVELTIVPEFDRGSWLLSEALRSMVFRHADHRLPSQLEKLKGVTITEYPSKRPENVDLYRNSRSAADSVLPFFYLPSLKRIEAQIDNPLELSWPAKHPPRSNVKSLKLFHLRESFLGQILSTTQSLKSLHWEWYYDNLFDDGHAVTPVVDLTKLITGLRCIQDTLVNLTIAKDCICEEDGPLITIQGSLEALSDFRALKRLNFPFALQLGLSPHAAKRIDACLPIGLEELYLTDAFSWVPGWGWEDRDIVEALEVWLNSIQTTTPQLKSLQLLFNTETYAFWRKSSTAKLKGICKRAGIEWAIFPTYDSPNK</sequence>
<evidence type="ECO:0000256" key="3">
    <source>
        <dbReference type="ARBA" id="ARBA00022801"/>
    </source>
</evidence>
<gene>
    <name evidence="5" type="ORF">FSARC_7609</name>
</gene>
<dbReference type="PANTHER" id="PTHR21661">
    <property type="entry name" value="EPOXIDE HYDROLASE 1-RELATED"/>
    <property type="match status" value="1"/>
</dbReference>
<reference evidence="5" key="1">
    <citation type="journal article" date="2020" name="BMC Genomics">
        <title>Correction to: Identification and distribution of gene clusters required for synthesis of sphingolipid metabolism inhibitors in diverse species of the filamentous fungus Fusarium.</title>
        <authorList>
            <person name="Kim H.S."/>
            <person name="Lohmar J.M."/>
            <person name="Busman M."/>
            <person name="Brown D.W."/>
            <person name="Naumann T.A."/>
            <person name="Divon H.H."/>
            <person name="Lysoe E."/>
            <person name="Uhlig S."/>
            <person name="Proctor R.H."/>
        </authorList>
    </citation>
    <scope>NUCLEOTIDE SEQUENCE</scope>
    <source>
        <strain evidence="5">NRRL 20472</strain>
    </source>
</reference>
<organism evidence="5 6">
    <name type="scientific">Fusarium sarcochroum</name>
    <dbReference type="NCBI Taxonomy" id="1208366"/>
    <lineage>
        <taxon>Eukaryota</taxon>
        <taxon>Fungi</taxon>
        <taxon>Dikarya</taxon>
        <taxon>Ascomycota</taxon>
        <taxon>Pezizomycotina</taxon>
        <taxon>Sordariomycetes</taxon>
        <taxon>Hypocreomycetidae</taxon>
        <taxon>Hypocreales</taxon>
        <taxon>Nectriaceae</taxon>
        <taxon>Fusarium</taxon>
        <taxon>Fusarium lateritium species complex</taxon>
    </lineage>
</organism>
<dbReference type="SUPFAM" id="SSF53474">
    <property type="entry name" value="alpha/beta-Hydrolases"/>
    <property type="match status" value="1"/>
</dbReference>
<reference evidence="5" key="2">
    <citation type="submission" date="2020-05" db="EMBL/GenBank/DDBJ databases">
        <authorList>
            <person name="Kim H.-S."/>
            <person name="Proctor R.H."/>
            <person name="Brown D.W."/>
        </authorList>
    </citation>
    <scope>NUCLEOTIDE SEQUENCE</scope>
    <source>
        <strain evidence="5">NRRL 20472</strain>
    </source>
</reference>
<keyword evidence="3" id="KW-0378">Hydrolase</keyword>
<comment type="caution">
    <text evidence="5">The sequence shown here is derived from an EMBL/GenBank/DDBJ whole genome shotgun (WGS) entry which is preliminary data.</text>
</comment>
<dbReference type="Pfam" id="PF06441">
    <property type="entry name" value="EHN"/>
    <property type="match status" value="1"/>
</dbReference>
<keyword evidence="2" id="KW-0058">Aromatic hydrocarbons catabolism</keyword>
<name>A0A8H4TUJ9_9HYPO</name>
<dbReference type="PANTHER" id="PTHR21661:SF35">
    <property type="entry name" value="EPOXIDE HYDROLASE"/>
    <property type="match status" value="1"/>
</dbReference>
<dbReference type="EMBL" id="JABEXW010000410">
    <property type="protein sequence ID" value="KAF4964423.1"/>
    <property type="molecule type" value="Genomic_DNA"/>
</dbReference>
<accession>A0A8H4TUJ9</accession>
<evidence type="ECO:0000313" key="5">
    <source>
        <dbReference type="EMBL" id="KAF4964423.1"/>
    </source>
</evidence>
<dbReference type="PRINTS" id="PR00412">
    <property type="entry name" value="EPOXHYDRLASE"/>
</dbReference>